<reference evidence="11" key="1">
    <citation type="journal article" date="2021" name="Nat. Commun.">
        <title>Genetic determinants of endophytism in the Arabidopsis root mycobiome.</title>
        <authorList>
            <person name="Mesny F."/>
            <person name="Miyauchi S."/>
            <person name="Thiergart T."/>
            <person name="Pickel B."/>
            <person name="Atanasova L."/>
            <person name="Karlsson M."/>
            <person name="Huettel B."/>
            <person name="Barry K.W."/>
            <person name="Haridas S."/>
            <person name="Chen C."/>
            <person name="Bauer D."/>
            <person name="Andreopoulos W."/>
            <person name="Pangilinan J."/>
            <person name="LaButti K."/>
            <person name="Riley R."/>
            <person name="Lipzen A."/>
            <person name="Clum A."/>
            <person name="Drula E."/>
            <person name="Henrissat B."/>
            <person name="Kohler A."/>
            <person name="Grigoriev I.V."/>
            <person name="Martin F.M."/>
            <person name="Hacquard S."/>
        </authorList>
    </citation>
    <scope>NUCLEOTIDE SEQUENCE</scope>
    <source>
        <strain evidence="11">MPI-CAGE-AT-0147</strain>
    </source>
</reference>
<feature type="compositionally biased region" description="Basic and acidic residues" evidence="8">
    <location>
        <begin position="1"/>
        <end position="15"/>
    </location>
</feature>
<evidence type="ECO:0000256" key="2">
    <source>
        <dbReference type="ARBA" id="ARBA00010992"/>
    </source>
</evidence>
<feature type="transmembrane region" description="Helical" evidence="9">
    <location>
        <begin position="483"/>
        <end position="501"/>
    </location>
</feature>
<evidence type="ECO:0000256" key="4">
    <source>
        <dbReference type="ARBA" id="ARBA00022692"/>
    </source>
</evidence>
<evidence type="ECO:0000259" key="10">
    <source>
        <dbReference type="PROSITE" id="PS50850"/>
    </source>
</evidence>
<dbReference type="PROSITE" id="PS00217">
    <property type="entry name" value="SUGAR_TRANSPORT_2"/>
    <property type="match status" value="1"/>
</dbReference>
<feature type="transmembrane region" description="Helical" evidence="9">
    <location>
        <begin position="384"/>
        <end position="404"/>
    </location>
</feature>
<feature type="transmembrane region" description="Helical" evidence="9">
    <location>
        <begin position="227"/>
        <end position="247"/>
    </location>
</feature>
<dbReference type="PANTHER" id="PTHR48022">
    <property type="entry name" value="PLASTIDIC GLUCOSE TRANSPORTER 4"/>
    <property type="match status" value="1"/>
</dbReference>
<feature type="transmembrane region" description="Helical" evidence="9">
    <location>
        <begin position="451"/>
        <end position="471"/>
    </location>
</feature>
<feature type="transmembrane region" description="Helical" evidence="9">
    <location>
        <begin position="194"/>
        <end position="215"/>
    </location>
</feature>
<feature type="region of interest" description="Disordered" evidence="8">
    <location>
        <begin position="1"/>
        <end position="23"/>
    </location>
</feature>
<dbReference type="InterPro" id="IPR036259">
    <property type="entry name" value="MFS_trans_sf"/>
</dbReference>
<dbReference type="InterPro" id="IPR005828">
    <property type="entry name" value="MFS_sugar_transport-like"/>
</dbReference>
<feature type="transmembrane region" description="Helical" evidence="9">
    <location>
        <begin position="54"/>
        <end position="78"/>
    </location>
</feature>
<keyword evidence="5 9" id="KW-1133">Transmembrane helix</keyword>
<comment type="subcellular location">
    <subcellularLocation>
        <location evidence="1">Membrane</location>
        <topology evidence="1">Multi-pass membrane protein</topology>
    </subcellularLocation>
</comment>
<comment type="caution">
    <text evidence="11">The sequence shown here is derived from an EMBL/GenBank/DDBJ whole genome shotgun (WGS) entry which is preliminary data.</text>
</comment>
<dbReference type="Gene3D" id="1.20.1250.20">
    <property type="entry name" value="MFS general substrate transporter like domains"/>
    <property type="match status" value="1"/>
</dbReference>
<evidence type="ECO:0000256" key="7">
    <source>
        <dbReference type="RuleBase" id="RU003346"/>
    </source>
</evidence>
<evidence type="ECO:0000256" key="5">
    <source>
        <dbReference type="ARBA" id="ARBA00022989"/>
    </source>
</evidence>
<dbReference type="InterPro" id="IPR050360">
    <property type="entry name" value="MFS_Sugar_Transporters"/>
</dbReference>
<dbReference type="EMBL" id="JAGMUV010000002">
    <property type="protein sequence ID" value="KAH7169883.1"/>
    <property type="molecule type" value="Genomic_DNA"/>
</dbReference>
<comment type="similarity">
    <text evidence="2 7">Belongs to the major facilitator superfamily. Sugar transporter (TC 2.A.1.1) family.</text>
</comment>
<evidence type="ECO:0000313" key="12">
    <source>
        <dbReference type="Proteomes" id="UP000738349"/>
    </source>
</evidence>
<keyword evidence="12" id="KW-1185">Reference proteome</keyword>
<keyword evidence="3 7" id="KW-0813">Transport</keyword>
<dbReference type="PROSITE" id="PS50850">
    <property type="entry name" value="MFS"/>
    <property type="match status" value="1"/>
</dbReference>
<evidence type="ECO:0000256" key="3">
    <source>
        <dbReference type="ARBA" id="ARBA00022448"/>
    </source>
</evidence>
<evidence type="ECO:0000256" key="8">
    <source>
        <dbReference type="SAM" id="MobiDB-lite"/>
    </source>
</evidence>
<dbReference type="PROSITE" id="PS00216">
    <property type="entry name" value="SUGAR_TRANSPORT_1"/>
    <property type="match status" value="1"/>
</dbReference>
<organism evidence="11 12">
    <name type="scientific">Dactylonectria macrodidyma</name>
    <dbReference type="NCBI Taxonomy" id="307937"/>
    <lineage>
        <taxon>Eukaryota</taxon>
        <taxon>Fungi</taxon>
        <taxon>Dikarya</taxon>
        <taxon>Ascomycota</taxon>
        <taxon>Pezizomycotina</taxon>
        <taxon>Sordariomycetes</taxon>
        <taxon>Hypocreomycetidae</taxon>
        <taxon>Hypocreales</taxon>
        <taxon>Nectriaceae</taxon>
        <taxon>Dactylonectria</taxon>
    </lineage>
</organism>
<feature type="transmembrane region" description="Helical" evidence="9">
    <location>
        <begin position="353"/>
        <end position="372"/>
    </location>
</feature>
<evidence type="ECO:0000256" key="9">
    <source>
        <dbReference type="SAM" id="Phobius"/>
    </source>
</evidence>
<keyword evidence="4 9" id="KW-0812">Transmembrane</keyword>
<proteinExistence type="inferred from homology"/>
<dbReference type="InterPro" id="IPR003663">
    <property type="entry name" value="Sugar/inositol_transpt"/>
</dbReference>
<dbReference type="AlphaFoldDB" id="A0A9P9FP91"/>
<name>A0A9P9FP91_9HYPO</name>
<evidence type="ECO:0000313" key="11">
    <source>
        <dbReference type="EMBL" id="KAH7169883.1"/>
    </source>
</evidence>
<protein>
    <submittedName>
        <fullName evidence="11">General substrate transporter</fullName>
    </submittedName>
</protein>
<dbReference type="PANTHER" id="PTHR48022:SF15">
    <property type="entry name" value="ALPHA-GLUCOSIDE TRANSPORTER, PUTATIVE (AFU_ORTHOLOGUE AFUA_5G00500)-RELATED"/>
    <property type="match status" value="1"/>
</dbReference>
<sequence length="546" mass="61128">MDERPKSERVTEHVEQQPADGVEQRVEAAARQEEFEKSLGFFQTVRIFWRSTLWVLYGQLVVFGYGIDGIIAGNLLAIPRFREDYGQLFGQGESAAYIIPATWQSLYGGISQLGAIVGAAVTGWLADRIGRRYTNILSCAISIVGVAIQYISTRDGSLPILTVGKAVNGVSIGAWLVIGPLYASEVAPLKLRGWLTAMTNIIQFSGVLVFTGIIYVIGPQNDPDAYIIPFACQWIIPALVLLTAWFWPESPVWLVRTQRIDAAKQSLKRLHHSESSIDKDGILALIQETVKKEQEYRNATSTATYADCFSSVDRQRTLICMFIYGCQYFSGLIFVLGYQSYYYQLAGFGAKTSFLLGMLNNCSMFVANILSWPVLNRIGRRPMLVWGQFICSLTLFIIGGFSIPGHRNTYLVTIAFMFLWGFIYQFTLGTVAWTVVAEIPSWRLRSRTQGLANIMLVVVQWLVGFVFPYLFNPDMGNLGGRVGFIFGFTTFLGSAGCWLWLPETRDRTVAELDKLYARNIKPRHFHKAAPIDICDDSLESKPKASS</sequence>
<feature type="transmembrane region" description="Helical" evidence="9">
    <location>
        <begin position="158"/>
        <end position="182"/>
    </location>
</feature>
<dbReference type="NCBIfam" id="TIGR00879">
    <property type="entry name" value="SP"/>
    <property type="match status" value="1"/>
</dbReference>
<feature type="transmembrane region" description="Helical" evidence="9">
    <location>
        <begin position="410"/>
        <end position="439"/>
    </location>
</feature>
<dbReference type="Pfam" id="PF00083">
    <property type="entry name" value="Sugar_tr"/>
    <property type="match status" value="1"/>
</dbReference>
<dbReference type="GO" id="GO:0016020">
    <property type="term" value="C:membrane"/>
    <property type="evidence" value="ECO:0007669"/>
    <property type="project" value="UniProtKB-SubCell"/>
</dbReference>
<feature type="transmembrane region" description="Helical" evidence="9">
    <location>
        <begin position="318"/>
        <end position="341"/>
    </location>
</feature>
<evidence type="ECO:0000256" key="6">
    <source>
        <dbReference type="ARBA" id="ARBA00023136"/>
    </source>
</evidence>
<feature type="transmembrane region" description="Helical" evidence="9">
    <location>
        <begin position="133"/>
        <end position="152"/>
    </location>
</feature>
<dbReference type="FunFam" id="1.20.1250.20:FF:000078">
    <property type="entry name" value="MFS maltose transporter, putative"/>
    <property type="match status" value="1"/>
</dbReference>
<dbReference type="InterPro" id="IPR005829">
    <property type="entry name" value="Sugar_transporter_CS"/>
</dbReference>
<evidence type="ECO:0000256" key="1">
    <source>
        <dbReference type="ARBA" id="ARBA00004141"/>
    </source>
</evidence>
<dbReference type="SUPFAM" id="SSF103473">
    <property type="entry name" value="MFS general substrate transporter"/>
    <property type="match status" value="1"/>
</dbReference>
<dbReference type="InterPro" id="IPR020846">
    <property type="entry name" value="MFS_dom"/>
</dbReference>
<dbReference type="GO" id="GO:0005351">
    <property type="term" value="F:carbohydrate:proton symporter activity"/>
    <property type="evidence" value="ECO:0007669"/>
    <property type="project" value="TreeGrafter"/>
</dbReference>
<accession>A0A9P9FP91</accession>
<dbReference type="Proteomes" id="UP000738349">
    <property type="component" value="Unassembled WGS sequence"/>
</dbReference>
<gene>
    <name evidence="11" type="ORF">EDB81DRAFT_637853</name>
</gene>
<keyword evidence="6 9" id="KW-0472">Membrane</keyword>
<dbReference type="OrthoDB" id="6612291at2759"/>
<feature type="domain" description="Major facilitator superfamily (MFS) profile" evidence="10">
    <location>
        <begin position="52"/>
        <end position="505"/>
    </location>
</feature>
<feature type="transmembrane region" description="Helical" evidence="9">
    <location>
        <begin position="106"/>
        <end position="126"/>
    </location>
</feature>